<organism evidence="3 4">
    <name type="scientific">Paraglaciecola polaris LMG 21857</name>
    <dbReference type="NCBI Taxonomy" id="1129793"/>
    <lineage>
        <taxon>Bacteria</taxon>
        <taxon>Pseudomonadati</taxon>
        <taxon>Pseudomonadota</taxon>
        <taxon>Gammaproteobacteria</taxon>
        <taxon>Alteromonadales</taxon>
        <taxon>Alteromonadaceae</taxon>
        <taxon>Paraglaciecola</taxon>
    </lineage>
</organism>
<dbReference type="CDD" id="cd03396">
    <property type="entry name" value="PAP2_like_6"/>
    <property type="match status" value="1"/>
</dbReference>
<sequence length="218" mass="24332">MVTLQLSGIDEWLATKLYVYTGNWQSKNNWWLDAVAHKGGRYLVIIVMLSLLSLTIVSYWRALWQPWQRKVGAYVCVATLSAIGIVSFLKGVTTLPCPWDIQGLGGDRPPVYLYDIFASDLVTGHCFPAGHASGGYAFFSLYFAAKVWRRKSPQSSSNNLWFLPGAVLGAIFGIDQQLRGAHFLSHDIASALICWGVCALLYWVFFRGNQPAHIKVND</sequence>
<dbReference type="InterPro" id="IPR036938">
    <property type="entry name" value="PAP2/HPO_sf"/>
</dbReference>
<feature type="domain" description="Phosphatidic acid phosphatase type 2/haloperoxidase" evidence="2">
    <location>
        <begin position="73"/>
        <end position="207"/>
    </location>
</feature>
<dbReference type="Gene3D" id="1.20.144.10">
    <property type="entry name" value="Phosphatidic acid phosphatase type 2/haloperoxidase"/>
    <property type="match status" value="1"/>
</dbReference>
<accession>K6ZYX2</accession>
<evidence type="ECO:0000313" key="3">
    <source>
        <dbReference type="EMBL" id="GAC33928.1"/>
    </source>
</evidence>
<reference evidence="4" key="1">
    <citation type="journal article" date="2014" name="Environ. Microbiol.">
        <title>Comparative genomics of the marine bacterial genus Glaciecola reveals the high degree of genomic diversity and genomic characteristic for cold adaptation.</title>
        <authorList>
            <person name="Qin Q.L."/>
            <person name="Xie B.B."/>
            <person name="Yu Y."/>
            <person name="Shu Y.L."/>
            <person name="Rong J.C."/>
            <person name="Zhang Y.J."/>
            <person name="Zhao D.L."/>
            <person name="Chen X.L."/>
            <person name="Zhang X.Y."/>
            <person name="Chen B."/>
            <person name="Zhou B.C."/>
            <person name="Zhang Y.Z."/>
        </authorList>
    </citation>
    <scope>NUCLEOTIDE SEQUENCE [LARGE SCALE GENOMIC DNA]</scope>
    <source>
        <strain evidence="4">LMG 21857</strain>
    </source>
</reference>
<dbReference type="EMBL" id="BAER01000076">
    <property type="protein sequence ID" value="GAC33928.1"/>
    <property type="molecule type" value="Genomic_DNA"/>
</dbReference>
<dbReference type="AlphaFoldDB" id="K6ZYX2"/>
<dbReference type="SUPFAM" id="SSF48317">
    <property type="entry name" value="Acid phosphatase/Vanadium-dependent haloperoxidase"/>
    <property type="match status" value="1"/>
</dbReference>
<keyword evidence="1" id="KW-0472">Membrane</keyword>
<evidence type="ECO:0000256" key="1">
    <source>
        <dbReference type="SAM" id="Phobius"/>
    </source>
</evidence>
<keyword evidence="1" id="KW-1133">Transmembrane helix</keyword>
<dbReference type="InterPro" id="IPR000326">
    <property type="entry name" value="PAP2/HPO"/>
</dbReference>
<keyword evidence="1" id="KW-0812">Transmembrane</keyword>
<feature type="transmembrane region" description="Helical" evidence="1">
    <location>
        <begin position="129"/>
        <end position="148"/>
    </location>
</feature>
<protein>
    <recommendedName>
        <fullName evidence="2">Phosphatidic acid phosphatase type 2/haloperoxidase domain-containing protein</fullName>
    </recommendedName>
</protein>
<feature type="transmembrane region" description="Helical" evidence="1">
    <location>
        <begin position="160"/>
        <end position="178"/>
    </location>
</feature>
<keyword evidence="4" id="KW-1185">Reference proteome</keyword>
<feature type="transmembrane region" description="Helical" evidence="1">
    <location>
        <begin position="184"/>
        <end position="205"/>
    </location>
</feature>
<evidence type="ECO:0000313" key="4">
    <source>
        <dbReference type="Proteomes" id="UP000006322"/>
    </source>
</evidence>
<proteinExistence type="predicted"/>
<evidence type="ECO:0000259" key="2">
    <source>
        <dbReference type="Pfam" id="PF01569"/>
    </source>
</evidence>
<dbReference type="STRING" id="1129793.GPLA_3035"/>
<feature type="transmembrane region" description="Helical" evidence="1">
    <location>
        <begin position="71"/>
        <end position="89"/>
    </location>
</feature>
<feature type="transmembrane region" description="Helical" evidence="1">
    <location>
        <begin position="40"/>
        <end position="59"/>
    </location>
</feature>
<comment type="caution">
    <text evidence="3">The sequence shown here is derived from an EMBL/GenBank/DDBJ whole genome shotgun (WGS) entry which is preliminary data.</text>
</comment>
<dbReference type="Pfam" id="PF01569">
    <property type="entry name" value="PAP2"/>
    <property type="match status" value="1"/>
</dbReference>
<gene>
    <name evidence="3" type="ORF">GPLA_3035</name>
</gene>
<name>K6ZYX2_9ALTE</name>
<dbReference type="Proteomes" id="UP000006322">
    <property type="component" value="Unassembled WGS sequence"/>
</dbReference>